<comment type="caution">
    <text evidence="3">The sequence shown here is derived from an EMBL/GenBank/DDBJ whole genome shotgun (WGS) entry which is preliminary data.</text>
</comment>
<evidence type="ECO:0000313" key="3">
    <source>
        <dbReference type="EMBL" id="SNT56752.1"/>
    </source>
</evidence>
<name>A0ABY1T4A5_9PSED</name>
<dbReference type="PROSITE" id="PS00455">
    <property type="entry name" value="AMP_BINDING"/>
    <property type="match status" value="1"/>
</dbReference>
<evidence type="ECO:0000313" key="4">
    <source>
        <dbReference type="Proteomes" id="UP000198309"/>
    </source>
</evidence>
<dbReference type="SUPFAM" id="SSF52777">
    <property type="entry name" value="CoA-dependent acyltransferases"/>
    <property type="match status" value="2"/>
</dbReference>
<dbReference type="InterPro" id="IPR023213">
    <property type="entry name" value="CAT-like_dom_sf"/>
</dbReference>
<dbReference type="Gene3D" id="3.30.559.10">
    <property type="entry name" value="Chloramphenicol acetyltransferase-like domain"/>
    <property type="match status" value="1"/>
</dbReference>
<protein>
    <submittedName>
        <fullName evidence="3">Non-ribosomal peptide synthetase component F</fullName>
    </submittedName>
</protein>
<dbReference type="Pfam" id="PF00668">
    <property type="entry name" value="Condensation"/>
    <property type="match status" value="1"/>
</dbReference>
<reference evidence="3 4" key="1">
    <citation type="submission" date="2017-06" db="EMBL/GenBank/DDBJ databases">
        <authorList>
            <person name="Varghese N."/>
            <person name="Submissions S."/>
        </authorList>
    </citation>
    <scope>NUCLEOTIDE SEQUENCE [LARGE SCALE GENOMIC DNA]</scope>
    <source>
        <strain evidence="3 4">RLD-1</strain>
    </source>
</reference>
<proteinExistence type="predicted"/>
<dbReference type="Gene3D" id="3.40.50.980">
    <property type="match status" value="2"/>
</dbReference>
<dbReference type="InterPro" id="IPR001242">
    <property type="entry name" value="Condensation_dom"/>
</dbReference>
<dbReference type="PANTHER" id="PTHR45398:SF1">
    <property type="entry name" value="ENZYME, PUTATIVE (JCVI)-RELATED"/>
    <property type="match status" value="1"/>
</dbReference>
<evidence type="ECO:0000259" key="2">
    <source>
        <dbReference type="Pfam" id="PF00668"/>
    </source>
</evidence>
<dbReference type="EMBL" id="FZPC01000062">
    <property type="protein sequence ID" value="SNT56752.1"/>
    <property type="molecule type" value="Genomic_DNA"/>
</dbReference>
<dbReference type="PANTHER" id="PTHR45398">
    <property type="match status" value="1"/>
</dbReference>
<feature type="domain" description="AMP-dependent synthetase/ligase" evidence="1">
    <location>
        <begin position="507"/>
        <end position="741"/>
    </location>
</feature>
<dbReference type="InterPro" id="IPR020845">
    <property type="entry name" value="AMP-binding_CS"/>
</dbReference>
<dbReference type="RefSeq" id="WP_176450359.1">
    <property type="nucleotide sequence ID" value="NZ_FZPC01000062.1"/>
</dbReference>
<dbReference type="InterPro" id="IPR000873">
    <property type="entry name" value="AMP-dep_synth/lig_dom"/>
</dbReference>
<accession>A0ABY1T4A5</accession>
<gene>
    <name evidence="3" type="ORF">SAMN06295949_1622</name>
</gene>
<dbReference type="Proteomes" id="UP000198309">
    <property type="component" value="Unassembled WGS sequence"/>
</dbReference>
<dbReference type="CDD" id="cd19531">
    <property type="entry name" value="LCL_NRPS-like"/>
    <property type="match status" value="1"/>
</dbReference>
<dbReference type="Gene3D" id="3.30.559.30">
    <property type="entry name" value="Nonribosomal peptide synthetase, condensation domain"/>
    <property type="match status" value="1"/>
</dbReference>
<dbReference type="Pfam" id="PF00501">
    <property type="entry name" value="AMP-binding"/>
    <property type="match status" value="1"/>
</dbReference>
<sequence length="741" mass="83405">MQKLIESVGSLSARERKALAVLLKQKGINLFGVAPIFKRDATEPLLPSYAQQRQWFLWQLEPGSAAYNLPKALRLKGRLDLAALQRSFAALIARHESLRTRFVEVDGQLLQCITPPWCPELEPLTPAMATEVAIQEHVTREVARPFDLACGPLLRTSLLRLAVDDHVLLLTLHHSVGDGWSMQLLADELVQLYAAHAEGRQPDLPELPIQYADYALWQRQWMDAGERERQLAYWRQRLGSEQSVLALPLDRPRPLQQSFAGASWHIELDDEALRALKGLAQRENVTLFMLLLASFQVLLQRYSGQSDTRVGVPIANRGRVETERLIGFFVNTQVMRAEVDGQASFRDLLRQVRQAALEAQEYQDLPFEQLVEALQPERSLSHNPLFQVMFNHQSEERKESRVQLPGLSVEGLEWENRSAQFDLSLNTVEHARGLSAALTYATDLFEPATIERMARHWQNLLRAMIESPQQAVGELPMLDAGERELVLKQWNATATEYPLQRGVYQLFEEQAERHPDLPALAFGEQRLSYTELNQRANRLAHALIERGVGPDSLVGIAVERSIEMVVGLMAILKAGGAYVPLDPEYPAERLAYMLEDSGVKLLLSQSHLDLPLAEGVQRIDLDQGNAWLEGYSTANPGITLDGENLAYVIYTSGSTGKPKGAGNRHRALTNRLCWMQEAYGLDARDTVLQKTPFSFDVSVWEFFWPLMTGARLVVAAPGDHRDPAKLVELINREGVTTLHFV</sequence>
<feature type="domain" description="Condensation" evidence="2">
    <location>
        <begin position="48"/>
        <end position="484"/>
    </location>
</feature>
<feature type="non-terminal residue" evidence="3">
    <location>
        <position position="741"/>
    </location>
</feature>
<keyword evidence="4" id="KW-1185">Reference proteome</keyword>
<dbReference type="SUPFAM" id="SSF56801">
    <property type="entry name" value="Acetyl-CoA synthetase-like"/>
    <property type="match status" value="1"/>
</dbReference>
<organism evidence="3 4">
    <name type="scientific">Pseudomonas delhiensis</name>
    <dbReference type="NCBI Taxonomy" id="366289"/>
    <lineage>
        <taxon>Bacteria</taxon>
        <taxon>Pseudomonadati</taxon>
        <taxon>Pseudomonadota</taxon>
        <taxon>Gammaproteobacteria</taxon>
        <taxon>Pseudomonadales</taxon>
        <taxon>Pseudomonadaceae</taxon>
        <taxon>Pseudomonas</taxon>
    </lineage>
</organism>
<evidence type="ECO:0000259" key="1">
    <source>
        <dbReference type="Pfam" id="PF00501"/>
    </source>
</evidence>